<evidence type="ECO:0000313" key="14">
    <source>
        <dbReference type="Proteomes" id="UP000663760"/>
    </source>
</evidence>
<dbReference type="Proteomes" id="UP000663760">
    <property type="component" value="Chromosome 5"/>
</dbReference>
<name>A0A7I8KHT3_SPIIN</name>
<evidence type="ECO:0000256" key="6">
    <source>
        <dbReference type="ARBA" id="ARBA00022767"/>
    </source>
</evidence>
<dbReference type="GO" id="GO:0010181">
    <property type="term" value="F:FMN binding"/>
    <property type="evidence" value="ECO:0007669"/>
    <property type="project" value="InterPro"/>
</dbReference>
<dbReference type="InterPro" id="IPR013785">
    <property type="entry name" value="Aldolase_TIM"/>
</dbReference>
<dbReference type="OrthoDB" id="1663137at2759"/>
<keyword evidence="10" id="KW-0443">Lipid metabolism</keyword>
<evidence type="ECO:0000256" key="3">
    <source>
        <dbReference type="ARBA" id="ARBA00022516"/>
    </source>
</evidence>
<reference evidence="13" key="1">
    <citation type="submission" date="2020-02" db="EMBL/GenBank/DDBJ databases">
        <authorList>
            <person name="Scholz U."/>
            <person name="Mascher M."/>
            <person name="Fiebig A."/>
        </authorList>
    </citation>
    <scope>NUCLEOTIDE SEQUENCE</scope>
</reference>
<keyword evidence="3" id="KW-0444">Lipid biosynthesis</keyword>
<keyword evidence="5" id="KW-0288">FMN</keyword>
<evidence type="ECO:0000313" key="13">
    <source>
        <dbReference type="EMBL" id="CAA7396555.1"/>
    </source>
</evidence>
<evidence type="ECO:0000256" key="5">
    <source>
        <dbReference type="ARBA" id="ARBA00022643"/>
    </source>
</evidence>
<dbReference type="GO" id="GO:0016491">
    <property type="term" value="F:oxidoreductase activity"/>
    <property type="evidence" value="ECO:0007669"/>
    <property type="project" value="UniProtKB-KW"/>
</dbReference>
<protein>
    <recommendedName>
        <fullName evidence="12">NADH:flavin oxidoreductase/NADH oxidase N-terminal domain-containing protein</fullName>
    </recommendedName>
</protein>
<evidence type="ECO:0000259" key="12">
    <source>
        <dbReference type="Pfam" id="PF00724"/>
    </source>
</evidence>
<evidence type="ECO:0000256" key="2">
    <source>
        <dbReference type="ARBA" id="ARBA00005979"/>
    </source>
</evidence>
<keyword evidence="11" id="KW-0275">Fatty acid biosynthesis</keyword>
<feature type="domain" description="NADH:flavin oxidoreductase/NADH oxidase N-terminal" evidence="12">
    <location>
        <begin position="6"/>
        <end position="340"/>
    </location>
</feature>
<keyword evidence="7" id="KW-0276">Fatty acid metabolism</keyword>
<keyword evidence="8" id="KW-0521">NADP</keyword>
<comment type="similarity">
    <text evidence="2">Belongs to the NADH:flavin oxidoreductase/NADH oxidase family.</text>
</comment>
<evidence type="ECO:0000256" key="8">
    <source>
        <dbReference type="ARBA" id="ARBA00022857"/>
    </source>
</evidence>
<evidence type="ECO:0000256" key="9">
    <source>
        <dbReference type="ARBA" id="ARBA00023002"/>
    </source>
</evidence>
<dbReference type="Pfam" id="PF00724">
    <property type="entry name" value="Oxidored_FMN"/>
    <property type="match status" value="1"/>
</dbReference>
<dbReference type="PANTHER" id="PTHR22893:SF132">
    <property type="entry name" value="12-OXO-PHYTODIENOIC ACID REDUCTASE"/>
    <property type="match status" value="1"/>
</dbReference>
<comment type="cofactor">
    <cofactor evidence="1">
        <name>FMN</name>
        <dbReference type="ChEBI" id="CHEBI:58210"/>
    </cofactor>
</comment>
<evidence type="ECO:0000256" key="10">
    <source>
        <dbReference type="ARBA" id="ARBA00023098"/>
    </source>
</evidence>
<dbReference type="PANTHER" id="PTHR22893">
    <property type="entry name" value="NADH OXIDOREDUCTASE-RELATED"/>
    <property type="match status" value="1"/>
</dbReference>
<keyword evidence="9" id="KW-0560">Oxidoreductase</keyword>
<dbReference type="FunFam" id="3.20.20.70:FF:000073">
    <property type="entry name" value="12-oxophytodienoate reductase 3"/>
    <property type="match status" value="1"/>
</dbReference>
<dbReference type="EMBL" id="LR746268">
    <property type="protein sequence ID" value="CAA7396555.1"/>
    <property type="molecule type" value="Genomic_DNA"/>
</dbReference>
<keyword evidence="14" id="KW-1185">Reference proteome</keyword>
<keyword evidence="4" id="KW-0285">Flavoprotein</keyword>
<dbReference type="InterPro" id="IPR045247">
    <property type="entry name" value="Oye-like"/>
</dbReference>
<dbReference type="GO" id="GO:0031408">
    <property type="term" value="P:oxylipin biosynthetic process"/>
    <property type="evidence" value="ECO:0007669"/>
    <property type="project" value="UniProtKB-KW"/>
</dbReference>
<evidence type="ECO:0000256" key="11">
    <source>
        <dbReference type="ARBA" id="ARBA00023160"/>
    </source>
</evidence>
<dbReference type="CDD" id="cd02933">
    <property type="entry name" value="OYE_like_FMN"/>
    <property type="match status" value="1"/>
</dbReference>
<dbReference type="SUPFAM" id="SSF51395">
    <property type="entry name" value="FMN-linked oxidoreductases"/>
    <property type="match status" value="1"/>
</dbReference>
<accession>A0A7I8KHT3</accession>
<organism evidence="13 14">
    <name type="scientific">Spirodela intermedia</name>
    <name type="common">Intermediate duckweed</name>
    <dbReference type="NCBI Taxonomy" id="51605"/>
    <lineage>
        <taxon>Eukaryota</taxon>
        <taxon>Viridiplantae</taxon>
        <taxon>Streptophyta</taxon>
        <taxon>Embryophyta</taxon>
        <taxon>Tracheophyta</taxon>
        <taxon>Spermatophyta</taxon>
        <taxon>Magnoliopsida</taxon>
        <taxon>Liliopsida</taxon>
        <taxon>Araceae</taxon>
        <taxon>Lemnoideae</taxon>
        <taxon>Spirodela</taxon>
    </lineage>
</organism>
<proteinExistence type="inferred from homology"/>
<gene>
    <name evidence="13" type="ORF">SI8410_05007218</name>
</gene>
<dbReference type="InterPro" id="IPR001155">
    <property type="entry name" value="OxRdtase_FMN_N"/>
</dbReference>
<sequence>MAEISLLSPYKLGKFDLSHRVVLAPMTRQRSYGNVPQPHAALYYSQRTTNGGLLITEATGVSDTAQGYKDTPGIWTQEHVEAWKPIVEAVHEKGGLFFCQIWHVGRVSNYGFQPNGQAPISCTDKPVVVEETGPDVFPMDFSPPRRLKVEEIPSIVNDFRLAARNAIEAGFDGVEIHGANGYLIEQFLMDHVNDRTDEYGGSLENRSRFALEIVDAVVGEIGADRVGFRLSPFSDYVDSWDSNPVALGVHVAQALSNRGILYFHVIEPRMVRVDGKLQIPYGLRPIREAFKGAFIVSGGYNQESGNKVVAEGYTDLVAYGRIFLANPDLPGRFKVGAPLNKYDRTTFFTSDPIVGYTDYPILEPAA</sequence>
<evidence type="ECO:0000256" key="4">
    <source>
        <dbReference type="ARBA" id="ARBA00022630"/>
    </source>
</evidence>
<evidence type="ECO:0000256" key="1">
    <source>
        <dbReference type="ARBA" id="ARBA00001917"/>
    </source>
</evidence>
<dbReference type="GO" id="GO:0009695">
    <property type="term" value="P:jasmonic acid biosynthetic process"/>
    <property type="evidence" value="ECO:0007669"/>
    <property type="project" value="UniProtKB-ARBA"/>
</dbReference>
<keyword evidence="6" id="KW-0925">Oxylipin biosynthesis</keyword>
<dbReference type="Gene3D" id="3.20.20.70">
    <property type="entry name" value="Aldolase class I"/>
    <property type="match status" value="1"/>
</dbReference>
<dbReference type="AlphaFoldDB" id="A0A7I8KHT3"/>
<evidence type="ECO:0000256" key="7">
    <source>
        <dbReference type="ARBA" id="ARBA00022832"/>
    </source>
</evidence>